<dbReference type="GO" id="GO:0005952">
    <property type="term" value="C:cAMP-dependent protein kinase complex"/>
    <property type="evidence" value="ECO:0007669"/>
    <property type="project" value="TreeGrafter"/>
</dbReference>
<keyword evidence="4" id="KW-0418">Kinase</keyword>
<evidence type="ECO:0000256" key="2">
    <source>
        <dbReference type="ARBA" id="ARBA00022679"/>
    </source>
</evidence>
<evidence type="ECO:0000256" key="5">
    <source>
        <dbReference type="ARBA" id="ARBA00022840"/>
    </source>
</evidence>
<evidence type="ECO:0000313" key="8">
    <source>
        <dbReference type="Proteomes" id="UP000481153"/>
    </source>
</evidence>
<dbReference type="PANTHER" id="PTHR24353:SF37">
    <property type="entry name" value="CAMP-DEPENDENT PROTEIN KINASE CATALYTIC SUBUNIT PRKX"/>
    <property type="match status" value="1"/>
</dbReference>
<protein>
    <recommendedName>
        <fullName evidence="6">Protein kinase domain-containing protein</fullName>
    </recommendedName>
</protein>
<organism evidence="7 8">
    <name type="scientific">Aphanomyces euteiches</name>
    <dbReference type="NCBI Taxonomy" id="100861"/>
    <lineage>
        <taxon>Eukaryota</taxon>
        <taxon>Sar</taxon>
        <taxon>Stramenopiles</taxon>
        <taxon>Oomycota</taxon>
        <taxon>Saprolegniomycetes</taxon>
        <taxon>Saprolegniales</taxon>
        <taxon>Verrucalvaceae</taxon>
        <taxon>Aphanomyces</taxon>
    </lineage>
</organism>
<dbReference type="GO" id="GO:0004691">
    <property type="term" value="F:cAMP-dependent protein kinase activity"/>
    <property type="evidence" value="ECO:0007669"/>
    <property type="project" value="TreeGrafter"/>
</dbReference>
<name>A0A6G0X9B6_9STRA</name>
<sequence>MELEWEKIRALGQGGVGRVYLCEEKRTGKQYAIKEVQKTSSRIARLEAEKEALGSSLHSSFENDDMVYLVMEYFSGEPLYKVLWRNGRFPSAFAKQCAAQLVLAVTDLHSRGFMHRDIKTGNFLLDPDGKCHLIDFGFAKAIDKTSASSKALTLCGTHYTMAPEVFRRLGHSCEVDWWAVGVFIFEMLCGSPPWPYKCDDSDLQSYFNRIEETSKELDVDSLIDDKDACDLISRLLTLDPTARLDGSGVKSHPWFCGVDWENPVHLSTTDLEPLPAITLPTPPPNDSAESITSAENALFEGF</sequence>
<dbReference type="Pfam" id="PF00069">
    <property type="entry name" value="Pkinase"/>
    <property type="match status" value="1"/>
</dbReference>
<evidence type="ECO:0000256" key="1">
    <source>
        <dbReference type="ARBA" id="ARBA00022527"/>
    </source>
</evidence>
<dbReference type="AlphaFoldDB" id="A0A6G0X9B6"/>
<dbReference type="EMBL" id="VJMJ01000088">
    <property type="protein sequence ID" value="KAF0736684.1"/>
    <property type="molecule type" value="Genomic_DNA"/>
</dbReference>
<gene>
    <name evidence="7" type="ORF">Ae201684_007132</name>
</gene>
<reference evidence="7 8" key="1">
    <citation type="submission" date="2019-07" db="EMBL/GenBank/DDBJ databases">
        <title>Genomics analysis of Aphanomyces spp. identifies a new class of oomycete effector associated with host adaptation.</title>
        <authorList>
            <person name="Gaulin E."/>
        </authorList>
    </citation>
    <scope>NUCLEOTIDE SEQUENCE [LARGE SCALE GENOMIC DNA]</scope>
    <source>
        <strain evidence="7 8">ATCC 201684</strain>
    </source>
</reference>
<dbReference type="SMART" id="SM00220">
    <property type="entry name" value="S_TKc"/>
    <property type="match status" value="1"/>
</dbReference>
<evidence type="ECO:0000259" key="6">
    <source>
        <dbReference type="PROSITE" id="PS50011"/>
    </source>
</evidence>
<feature type="domain" description="Protein kinase" evidence="6">
    <location>
        <begin position="5"/>
        <end position="255"/>
    </location>
</feature>
<dbReference type="PANTHER" id="PTHR24353">
    <property type="entry name" value="CYCLIC NUCLEOTIDE-DEPENDENT PROTEIN KINASE"/>
    <property type="match status" value="1"/>
</dbReference>
<evidence type="ECO:0000313" key="7">
    <source>
        <dbReference type="EMBL" id="KAF0736684.1"/>
    </source>
</evidence>
<keyword evidence="2" id="KW-0808">Transferase</keyword>
<dbReference type="InterPro" id="IPR011009">
    <property type="entry name" value="Kinase-like_dom_sf"/>
</dbReference>
<dbReference type="Proteomes" id="UP000481153">
    <property type="component" value="Unassembled WGS sequence"/>
</dbReference>
<dbReference type="InterPro" id="IPR008271">
    <property type="entry name" value="Ser/Thr_kinase_AS"/>
</dbReference>
<dbReference type="Gene3D" id="1.10.510.10">
    <property type="entry name" value="Transferase(Phosphotransferase) domain 1"/>
    <property type="match status" value="1"/>
</dbReference>
<dbReference type="SUPFAM" id="SSF56112">
    <property type="entry name" value="Protein kinase-like (PK-like)"/>
    <property type="match status" value="1"/>
</dbReference>
<accession>A0A6G0X9B6</accession>
<keyword evidence="8" id="KW-1185">Reference proteome</keyword>
<dbReference type="PROSITE" id="PS00108">
    <property type="entry name" value="PROTEIN_KINASE_ST"/>
    <property type="match status" value="1"/>
</dbReference>
<evidence type="ECO:0000256" key="4">
    <source>
        <dbReference type="ARBA" id="ARBA00022777"/>
    </source>
</evidence>
<dbReference type="VEuPathDB" id="FungiDB:AeMF1_016934"/>
<dbReference type="PROSITE" id="PS50011">
    <property type="entry name" value="PROTEIN_KINASE_DOM"/>
    <property type="match status" value="1"/>
</dbReference>
<keyword evidence="5" id="KW-0067">ATP-binding</keyword>
<proteinExistence type="predicted"/>
<dbReference type="InterPro" id="IPR000719">
    <property type="entry name" value="Prot_kinase_dom"/>
</dbReference>
<keyword evidence="1" id="KW-0723">Serine/threonine-protein kinase</keyword>
<dbReference type="GO" id="GO:0005524">
    <property type="term" value="F:ATP binding"/>
    <property type="evidence" value="ECO:0007669"/>
    <property type="project" value="UniProtKB-KW"/>
</dbReference>
<comment type="caution">
    <text evidence="7">The sequence shown here is derived from an EMBL/GenBank/DDBJ whole genome shotgun (WGS) entry which is preliminary data.</text>
</comment>
<evidence type="ECO:0000256" key="3">
    <source>
        <dbReference type="ARBA" id="ARBA00022741"/>
    </source>
</evidence>
<keyword evidence="3" id="KW-0547">Nucleotide-binding</keyword>